<accession>A0A565BMI1</accession>
<dbReference type="Pfam" id="PF13456">
    <property type="entry name" value="RVT_3"/>
    <property type="match status" value="1"/>
</dbReference>
<gene>
    <name evidence="2" type="ORF">ANE_LOCUS13246</name>
</gene>
<dbReference type="GO" id="GO:0004523">
    <property type="term" value="F:RNA-DNA hybrid ribonuclease activity"/>
    <property type="evidence" value="ECO:0007669"/>
    <property type="project" value="InterPro"/>
</dbReference>
<protein>
    <recommendedName>
        <fullName evidence="1">RNase H type-1 domain-containing protein</fullName>
    </recommendedName>
</protein>
<dbReference type="GO" id="GO:0003676">
    <property type="term" value="F:nucleic acid binding"/>
    <property type="evidence" value="ECO:0007669"/>
    <property type="project" value="InterPro"/>
</dbReference>
<dbReference type="EMBL" id="CABITT030000004">
    <property type="protein sequence ID" value="VVB02802.1"/>
    <property type="molecule type" value="Genomic_DNA"/>
</dbReference>
<keyword evidence="3" id="KW-1185">Reference proteome</keyword>
<evidence type="ECO:0000313" key="3">
    <source>
        <dbReference type="Proteomes" id="UP000489600"/>
    </source>
</evidence>
<sequence>MVKDTEMLLGGFGVAICDSKGTCMWNVKKIFPLDDSTTLEVAEIVAEMTALTDGLKWTVELGMPNVTFFVLQHVDF</sequence>
<comment type="caution">
    <text evidence="2">The sequence shown here is derived from an EMBL/GenBank/DDBJ whole genome shotgun (WGS) entry which is preliminary data.</text>
</comment>
<feature type="domain" description="RNase H type-1" evidence="1">
    <location>
        <begin position="9"/>
        <end position="69"/>
    </location>
</feature>
<evidence type="ECO:0000259" key="1">
    <source>
        <dbReference type="Pfam" id="PF13456"/>
    </source>
</evidence>
<dbReference type="AlphaFoldDB" id="A0A565BMI1"/>
<name>A0A565BMI1_9BRAS</name>
<dbReference type="InterPro" id="IPR002156">
    <property type="entry name" value="RNaseH_domain"/>
</dbReference>
<proteinExistence type="predicted"/>
<evidence type="ECO:0000313" key="2">
    <source>
        <dbReference type="EMBL" id="VVB02802.1"/>
    </source>
</evidence>
<organism evidence="2 3">
    <name type="scientific">Arabis nemorensis</name>
    <dbReference type="NCBI Taxonomy" id="586526"/>
    <lineage>
        <taxon>Eukaryota</taxon>
        <taxon>Viridiplantae</taxon>
        <taxon>Streptophyta</taxon>
        <taxon>Embryophyta</taxon>
        <taxon>Tracheophyta</taxon>
        <taxon>Spermatophyta</taxon>
        <taxon>Magnoliopsida</taxon>
        <taxon>eudicotyledons</taxon>
        <taxon>Gunneridae</taxon>
        <taxon>Pentapetalae</taxon>
        <taxon>rosids</taxon>
        <taxon>malvids</taxon>
        <taxon>Brassicales</taxon>
        <taxon>Brassicaceae</taxon>
        <taxon>Arabideae</taxon>
        <taxon>Arabis</taxon>
    </lineage>
</organism>
<reference evidence="2" key="1">
    <citation type="submission" date="2019-07" db="EMBL/GenBank/DDBJ databases">
        <authorList>
            <person name="Dittberner H."/>
        </authorList>
    </citation>
    <scope>NUCLEOTIDE SEQUENCE [LARGE SCALE GENOMIC DNA]</scope>
</reference>
<dbReference type="Proteomes" id="UP000489600">
    <property type="component" value="Unassembled WGS sequence"/>
</dbReference>